<dbReference type="EC" id="2.7.1.107" evidence="3 24"/>
<keyword evidence="19 24" id="KW-1208">Phospholipid metabolism</keyword>
<feature type="binding site" evidence="22">
    <location>
        <begin position="96"/>
        <end position="97"/>
    </location>
    <ligand>
        <name>ATP</name>
        <dbReference type="ChEBI" id="CHEBI:30616"/>
    </ligand>
</feature>
<evidence type="ECO:0000256" key="9">
    <source>
        <dbReference type="ARBA" id="ARBA00022692"/>
    </source>
</evidence>
<dbReference type="InterPro" id="IPR000829">
    <property type="entry name" value="DAGK"/>
</dbReference>
<dbReference type="PANTHER" id="PTHR34299">
    <property type="entry name" value="DIACYLGLYCEROL KINASE"/>
    <property type="match status" value="1"/>
</dbReference>
<evidence type="ECO:0000256" key="15">
    <source>
        <dbReference type="ARBA" id="ARBA00022989"/>
    </source>
</evidence>
<evidence type="ECO:0000256" key="20">
    <source>
        <dbReference type="PIRSR" id="PIRSR600829-1"/>
    </source>
</evidence>
<keyword evidence="15 24" id="KW-1133">Transmembrane helix</keyword>
<evidence type="ECO:0000256" key="8">
    <source>
        <dbReference type="ARBA" id="ARBA00022679"/>
    </source>
</evidence>
<dbReference type="GO" id="GO:0005886">
    <property type="term" value="C:plasma membrane"/>
    <property type="evidence" value="ECO:0007669"/>
    <property type="project" value="UniProtKB-SubCell"/>
</dbReference>
<evidence type="ECO:0000256" key="24">
    <source>
        <dbReference type="RuleBase" id="RU363065"/>
    </source>
</evidence>
<dbReference type="Gene3D" id="1.10.287.3610">
    <property type="match status" value="1"/>
</dbReference>
<keyword evidence="11 22" id="KW-0547">Nucleotide-binding</keyword>
<evidence type="ECO:0000256" key="6">
    <source>
        <dbReference type="ARBA" id="ARBA00022516"/>
    </source>
</evidence>
<evidence type="ECO:0000256" key="12">
    <source>
        <dbReference type="ARBA" id="ARBA00022777"/>
    </source>
</evidence>
<keyword evidence="6" id="KW-0444">Lipid biosynthesis</keyword>
<dbReference type="Pfam" id="PF01219">
    <property type="entry name" value="DAGK_prokar"/>
    <property type="match status" value="1"/>
</dbReference>
<evidence type="ECO:0000256" key="21">
    <source>
        <dbReference type="PIRSR" id="PIRSR600829-2"/>
    </source>
</evidence>
<keyword evidence="17 24" id="KW-0472">Membrane</keyword>
<evidence type="ECO:0000256" key="17">
    <source>
        <dbReference type="ARBA" id="ARBA00023136"/>
    </source>
</evidence>
<feature type="binding site" evidence="23">
    <location>
        <position position="78"/>
    </location>
    <ligand>
        <name>a divalent metal cation</name>
        <dbReference type="ChEBI" id="CHEBI:60240"/>
    </ligand>
</feature>
<dbReference type="RefSeq" id="WP_179904801.1">
    <property type="nucleotide sequence ID" value="NZ_JACBXS010000005.1"/>
</dbReference>
<evidence type="ECO:0000256" key="13">
    <source>
        <dbReference type="ARBA" id="ARBA00022840"/>
    </source>
</evidence>
<feature type="binding site" evidence="21">
    <location>
        <begin position="114"/>
        <end position="119"/>
    </location>
    <ligand>
        <name>substrate</name>
    </ligand>
</feature>
<dbReference type="EMBL" id="JACBXS010000005">
    <property type="protein sequence ID" value="NYS24103.1"/>
    <property type="molecule type" value="Genomic_DNA"/>
</dbReference>
<keyword evidence="8 24" id="KW-0808">Transferase</keyword>
<feature type="transmembrane region" description="Helical" evidence="24">
    <location>
        <begin position="58"/>
        <end position="77"/>
    </location>
</feature>
<keyword evidence="12 24" id="KW-0418">Kinase</keyword>
<evidence type="ECO:0000256" key="14">
    <source>
        <dbReference type="ARBA" id="ARBA00022842"/>
    </source>
</evidence>
<dbReference type="InterPro" id="IPR033718">
    <property type="entry name" value="DAGK_prok"/>
</dbReference>
<evidence type="ECO:0000256" key="19">
    <source>
        <dbReference type="ARBA" id="ARBA00023264"/>
    </source>
</evidence>
<evidence type="ECO:0000256" key="23">
    <source>
        <dbReference type="PIRSR" id="PIRSR600829-4"/>
    </source>
</evidence>
<protein>
    <recommendedName>
        <fullName evidence="4 24">Diacylglycerol kinase</fullName>
        <ecNumber evidence="3 24">2.7.1.107</ecNumber>
    </recommendedName>
</protein>
<reference evidence="25 26" key="1">
    <citation type="journal article" date="2000" name="Arch. Microbiol.">
        <title>Rhodobaca bogoriensis gen. nov. and sp. nov., an alkaliphilic purple nonsulfur bacterium from African Rift Valley soda lakes.</title>
        <authorList>
            <person name="Milford A.D."/>
            <person name="Achenbach L.A."/>
            <person name="Jung D.O."/>
            <person name="Madigan M.T."/>
        </authorList>
    </citation>
    <scope>NUCLEOTIDE SEQUENCE [LARGE SCALE GENOMIC DNA]</scope>
    <source>
        <strain evidence="25 26">2376</strain>
    </source>
</reference>
<comment type="catalytic activity">
    <reaction evidence="24">
        <text>a 1,2-diacyl-sn-glycerol + ATP = a 1,2-diacyl-sn-glycero-3-phosphate + ADP + H(+)</text>
        <dbReference type="Rhea" id="RHEA:10272"/>
        <dbReference type="ChEBI" id="CHEBI:15378"/>
        <dbReference type="ChEBI" id="CHEBI:17815"/>
        <dbReference type="ChEBI" id="CHEBI:30616"/>
        <dbReference type="ChEBI" id="CHEBI:58608"/>
        <dbReference type="ChEBI" id="CHEBI:456216"/>
        <dbReference type="EC" id="2.7.1.107"/>
    </reaction>
</comment>
<feature type="binding site" evidence="22">
    <location>
        <position position="30"/>
    </location>
    <ligand>
        <name>ATP</name>
        <dbReference type="ChEBI" id="CHEBI:30616"/>
    </ligand>
</feature>
<keyword evidence="9 24" id="KW-0812">Transmembrane</keyword>
<evidence type="ECO:0000256" key="4">
    <source>
        <dbReference type="ARBA" id="ARBA00017575"/>
    </source>
</evidence>
<evidence type="ECO:0000256" key="5">
    <source>
        <dbReference type="ARBA" id="ARBA00022475"/>
    </source>
</evidence>
<accession>A0A7Z0HXG7</accession>
<evidence type="ECO:0000256" key="2">
    <source>
        <dbReference type="ARBA" id="ARBA00005967"/>
    </source>
</evidence>
<comment type="subcellular location">
    <subcellularLocation>
        <location evidence="1 24">Cell inner membrane</location>
        <topology evidence="1 24">Multi-pass membrane protein</topology>
    </subcellularLocation>
</comment>
<dbReference type="GO" id="GO:0006654">
    <property type="term" value="P:phosphatidic acid biosynthetic process"/>
    <property type="evidence" value="ECO:0007669"/>
    <property type="project" value="InterPro"/>
</dbReference>
<keyword evidence="13 22" id="KW-0067">ATP-binding</keyword>
<comment type="similarity">
    <text evidence="2 24">Belongs to the bacterial diacylglycerol kinase family.</text>
</comment>
<keyword evidence="26" id="KW-1185">Reference proteome</keyword>
<dbReference type="GO" id="GO:0005524">
    <property type="term" value="F:ATP binding"/>
    <property type="evidence" value="ECO:0007669"/>
    <property type="project" value="UniProtKB-KW"/>
</dbReference>
<keyword evidence="7 24" id="KW-0997">Cell inner membrane</keyword>
<gene>
    <name evidence="25" type="ORF">HUK65_03790</name>
</gene>
<sequence length="125" mass="13110">MFLSLKAELRRIGNTIRWSLEGWRAAWASEKSLRQWTVLHAISSGAALLLPLEPGARALIIALGFLVLAAELFNTAIETAVDDISGRPRAAARKAKDCASAGVALCALAAASAWGVSLWGLIAGG</sequence>
<organism evidence="25 26">
    <name type="scientific">Rhabdonatronobacter sediminivivens</name>
    <dbReference type="NCBI Taxonomy" id="2743469"/>
    <lineage>
        <taxon>Bacteria</taxon>
        <taxon>Pseudomonadati</taxon>
        <taxon>Pseudomonadota</taxon>
        <taxon>Alphaproteobacteria</taxon>
        <taxon>Rhodobacterales</taxon>
        <taxon>Paracoccaceae</taxon>
        <taxon>Rhabdonatronobacter</taxon>
    </lineage>
</organism>
<feature type="binding site" evidence="23">
    <location>
        <position position="30"/>
    </location>
    <ligand>
        <name>a divalent metal cation</name>
        <dbReference type="ChEBI" id="CHEBI:60240"/>
    </ligand>
</feature>
<keyword evidence="10 23" id="KW-0479">Metal-binding</keyword>
<evidence type="ECO:0000256" key="7">
    <source>
        <dbReference type="ARBA" id="ARBA00022519"/>
    </source>
</evidence>
<dbReference type="Proteomes" id="UP000529417">
    <property type="component" value="Unassembled WGS sequence"/>
</dbReference>
<feature type="binding site" evidence="22">
    <location>
        <position position="78"/>
    </location>
    <ligand>
        <name>ATP</name>
        <dbReference type="ChEBI" id="CHEBI:30616"/>
    </ligand>
</feature>
<feature type="binding site" evidence="21">
    <location>
        <begin position="24"/>
        <end position="27"/>
    </location>
    <ligand>
        <name>substrate</name>
    </ligand>
</feature>
<keyword evidence="14 23" id="KW-0460">Magnesium</keyword>
<keyword evidence="5" id="KW-1003">Cell membrane</keyword>
<feature type="binding site" evidence="22">
    <location>
        <position position="11"/>
    </location>
    <ligand>
        <name>ATP</name>
        <dbReference type="ChEBI" id="CHEBI:30616"/>
    </ligand>
</feature>
<feature type="binding site" evidence="21">
    <location>
        <position position="11"/>
    </location>
    <ligand>
        <name>substrate</name>
    </ligand>
</feature>
<evidence type="ECO:0000256" key="16">
    <source>
        <dbReference type="ARBA" id="ARBA00023098"/>
    </source>
</evidence>
<comment type="function">
    <text evidence="24">Catalyzes the ATP-dependent phosphorylation of sn-l,2-diacylglycerol (DAG) to phosphatidic acid. Involved in the recycling of diacylglycerol produced as a by-product during membrane-derived oligosaccharide (MDO) biosynthesis.</text>
</comment>
<evidence type="ECO:0000256" key="22">
    <source>
        <dbReference type="PIRSR" id="PIRSR600829-3"/>
    </source>
</evidence>
<evidence type="ECO:0000256" key="10">
    <source>
        <dbReference type="ARBA" id="ARBA00022723"/>
    </source>
</evidence>
<evidence type="ECO:0000256" key="18">
    <source>
        <dbReference type="ARBA" id="ARBA00023209"/>
    </source>
</evidence>
<feature type="binding site" evidence="21">
    <location>
        <position position="71"/>
    </location>
    <ligand>
        <name>substrate</name>
    </ligand>
</feature>
<feature type="binding site" evidence="21">
    <location>
        <position position="57"/>
    </location>
    <ligand>
        <name>substrate</name>
    </ligand>
</feature>
<comment type="cofactor">
    <cofactor evidence="23">
        <name>Mg(2+)</name>
        <dbReference type="ChEBI" id="CHEBI:18420"/>
    </cofactor>
    <text evidence="23">Mn(2+), Zn(2+), Cd(2+) and Co(2+) support activity to lesser extents.</text>
</comment>
<dbReference type="CDD" id="cd14264">
    <property type="entry name" value="DAGK_IM"/>
    <property type="match status" value="1"/>
</dbReference>
<evidence type="ECO:0000256" key="11">
    <source>
        <dbReference type="ARBA" id="ARBA00022741"/>
    </source>
</evidence>
<dbReference type="GO" id="GO:0046872">
    <property type="term" value="F:metal ion binding"/>
    <property type="evidence" value="ECO:0007669"/>
    <property type="project" value="UniProtKB-KW"/>
</dbReference>
<evidence type="ECO:0000313" key="26">
    <source>
        <dbReference type="Proteomes" id="UP000529417"/>
    </source>
</evidence>
<dbReference type="PANTHER" id="PTHR34299:SF1">
    <property type="entry name" value="DIACYLGLYCEROL KINASE"/>
    <property type="match status" value="1"/>
</dbReference>
<dbReference type="AlphaFoldDB" id="A0A7Z0HXG7"/>
<proteinExistence type="inferred from homology"/>
<dbReference type="InterPro" id="IPR036945">
    <property type="entry name" value="DAGK_sf"/>
</dbReference>
<evidence type="ECO:0000313" key="25">
    <source>
        <dbReference type="EMBL" id="NYS24103.1"/>
    </source>
</evidence>
<evidence type="ECO:0000256" key="1">
    <source>
        <dbReference type="ARBA" id="ARBA00004429"/>
    </source>
</evidence>
<comment type="caution">
    <text evidence="24">Lacks conserved residue(s) required for the propagation of feature annotation.</text>
</comment>
<keyword evidence="18" id="KW-0594">Phospholipid biosynthesis</keyword>
<dbReference type="GO" id="GO:0004143">
    <property type="term" value="F:ATP-dependent diacylglycerol kinase activity"/>
    <property type="evidence" value="ECO:0007669"/>
    <property type="project" value="UniProtKB-EC"/>
</dbReference>
<feature type="active site" description="Proton acceptor" evidence="20">
    <location>
        <position position="71"/>
    </location>
</feature>
<feature type="binding site" evidence="21">
    <location>
        <position position="100"/>
    </location>
    <ligand>
        <name>substrate</name>
    </ligand>
</feature>
<name>A0A7Z0HXG7_9RHOB</name>
<evidence type="ECO:0000256" key="3">
    <source>
        <dbReference type="ARBA" id="ARBA00012133"/>
    </source>
</evidence>
<feature type="transmembrane region" description="Helical" evidence="24">
    <location>
        <begin position="98"/>
        <end position="122"/>
    </location>
</feature>
<keyword evidence="16 24" id="KW-0443">Lipid metabolism</keyword>
<comment type="caution">
    <text evidence="25">The sequence shown here is derived from an EMBL/GenBank/DDBJ whole genome shotgun (WGS) entry which is preliminary data.</text>
</comment>